<organism evidence="11 12">
    <name type="scientific">Arachis hypogaea</name>
    <name type="common">Peanut</name>
    <dbReference type="NCBI Taxonomy" id="3818"/>
    <lineage>
        <taxon>Eukaryota</taxon>
        <taxon>Viridiplantae</taxon>
        <taxon>Streptophyta</taxon>
        <taxon>Embryophyta</taxon>
        <taxon>Tracheophyta</taxon>
        <taxon>Spermatophyta</taxon>
        <taxon>Magnoliopsida</taxon>
        <taxon>eudicotyledons</taxon>
        <taxon>Gunneridae</taxon>
        <taxon>Pentapetalae</taxon>
        <taxon>rosids</taxon>
        <taxon>fabids</taxon>
        <taxon>Fabales</taxon>
        <taxon>Fabaceae</taxon>
        <taxon>Papilionoideae</taxon>
        <taxon>50 kb inversion clade</taxon>
        <taxon>dalbergioids sensu lato</taxon>
        <taxon>Dalbergieae</taxon>
        <taxon>Pterocarpus clade</taxon>
        <taxon>Arachis</taxon>
    </lineage>
</organism>
<dbReference type="PANTHER" id="PTHR48005">
    <property type="entry name" value="LEUCINE RICH REPEAT KINASE 2"/>
    <property type="match status" value="1"/>
</dbReference>
<comment type="caution">
    <text evidence="11">The sequence shown here is derived from an EMBL/GenBank/DDBJ whole genome shotgun (WGS) entry which is preliminary data.</text>
</comment>
<dbReference type="InterPro" id="IPR000719">
    <property type="entry name" value="Prot_kinase_dom"/>
</dbReference>
<keyword evidence="4" id="KW-0547">Nucleotide-binding</keyword>
<dbReference type="SUPFAM" id="SSF56112">
    <property type="entry name" value="Protein kinase-like (PK-like)"/>
    <property type="match status" value="1"/>
</dbReference>
<dbReference type="InterPro" id="IPR011009">
    <property type="entry name" value="Kinase-like_dom_sf"/>
</dbReference>
<evidence type="ECO:0000259" key="10">
    <source>
        <dbReference type="PROSITE" id="PS50011"/>
    </source>
</evidence>
<dbReference type="GO" id="GO:0005524">
    <property type="term" value="F:ATP binding"/>
    <property type="evidence" value="ECO:0007669"/>
    <property type="project" value="UniProtKB-KW"/>
</dbReference>
<dbReference type="PROSITE" id="PS00109">
    <property type="entry name" value="PROTEIN_KINASE_TYR"/>
    <property type="match status" value="1"/>
</dbReference>
<feature type="transmembrane region" description="Helical" evidence="9">
    <location>
        <begin position="237"/>
        <end position="259"/>
    </location>
</feature>
<protein>
    <recommendedName>
        <fullName evidence="1">non-specific serine/threonine protein kinase</fullName>
        <ecNumber evidence="1">2.7.11.1</ecNumber>
    </recommendedName>
</protein>
<evidence type="ECO:0000256" key="8">
    <source>
        <dbReference type="ARBA" id="ARBA00048679"/>
    </source>
</evidence>
<gene>
    <name evidence="11" type="ORF">Ahy_B06g084573</name>
</gene>
<evidence type="ECO:0000256" key="9">
    <source>
        <dbReference type="SAM" id="Phobius"/>
    </source>
</evidence>
<evidence type="ECO:0000256" key="7">
    <source>
        <dbReference type="ARBA" id="ARBA00047899"/>
    </source>
</evidence>
<accession>A0A444YSA7</accession>
<reference evidence="11 12" key="1">
    <citation type="submission" date="2019-01" db="EMBL/GenBank/DDBJ databases">
        <title>Sequencing of cultivated peanut Arachis hypogaea provides insights into genome evolution and oil improvement.</title>
        <authorList>
            <person name="Chen X."/>
        </authorList>
    </citation>
    <scope>NUCLEOTIDE SEQUENCE [LARGE SCALE GENOMIC DNA]</scope>
    <source>
        <strain evidence="12">cv. Fuhuasheng</strain>
        <tissue evidence="11">Leaves</tissue>
    </source>
</reference>
<evidence type="ECO:0000313" key="11">
    <source>
        <dbReference type="EMBL" id="RYR04798.1"/>
    </source>
</evidence>
<dbReference type="GO" id="GO:0004674">
    <property type="term" value="F:protein serine/threonine kinase activity"/>
    <property type="evidence" value="ECO:0007669"/>
    <property type="project" value="UniProtKB-KW"/>
</dbReference>
<feature type="domain" description="Protein kinase" evidence="10">
    <location>
        <begin position="1"/>
        <end position="292"/>
    </location>
</feature>
<evidence type="ECO:0000313" key="12">
    <source>
        <dbReference type="Proteomes" id="UP000289738"/>
    </source>
</evidence>
<keyword evidence="5" id="KW-0418">Kinase</keyword>
<keyword evidence="9" id="KW-0812">Transmembrane</keyword>
<keyword evidence="9" id="KW-0472">Membrane</keyword>
<keyword evidence="2" id="KW-0723">Serine/threonine-protein kinase</keyword>
<evidence type="ECO:0000256" key="2">
    <source>
        <dbReference type="ARBA" id="ARBA00022527"/>
    </source>
</evidence>
<evidence type="ECO:0000256" key="1">
    <source>
        <dbReference type="ARBA" id="ARBA00012513"/>
    </source>
</evidence>
<dbReference type="InterPro" id="IPR051420">
    <property type="entry name" value="Ser_Thr_Kinases_DiverseReg"/>
</dbReference>
<proteinExistence type="predicted"/>
<evidence type="ECO:0000256" key="4">
    <source>
        <dbReference type="ARBA" id="ARBA00022741"/>
    </source>
</evidence>
<dbReference type="EMBL" id="SDMP01000016">
    <property type="protein sequence ID" value="RYR04798.1"/>
    <property type="molecule type" value="Genomic_DNA"/>
</dbReference>
<dbReference type="Gene3D" id="3.30.200.20">
    <property type="entry name" value="Phosphorylase Kinase, domain 1"/>
    <property type="match status" value="1"/>
</dbReference>
<dbReference type="PANTHER" id="PTHR48005:SF16">
    <property type="entry name" value="MDIS1-INTERACTING RECEPTOR LIKE KINASE 2-LIKE ISOFORM X1"/>
    <property type="match status" value="1"/>
</dbReference>
<comment type="catalytic activity">
    <reaction evidence="7">
        <text>L-threonyl-[protein] + ATP = O-phospho-L-threonyl-[protein] + ADP + H(+)</text>
        <dbReference type="Rhea" id="RHEA:46608"/>
        <dbReference type="Rhea" id="RHEA-COMP:11060"/>
        <dbReference type="Rhea" id="RHEA-COMP:11605"/>
        <dbReference type="ChEBI" id="CHEBI:15378"/>
        <dbReference type="ChEBI" id="CHEBI:30013"/>
        <dbReference type="ChEBI" id="CHEBI:30616"/>
        <dbReference type="ChEBI" id="CHEBI:61977"/>
        <dbReference type="ChEBI" id="CHEBI:456216"/>
        <dbReference type="EC" id="2.7.11.1"/>
    </reaction>
</comment>
<name>A0A444YSA7_ARAHY</name>
<evidence type="ECO:0000256" key="6">
    <source>
        <dbReference type="ARBA" id="ARBA00022840"/>
    </source>
</evidence>
<evidence type="ECO:0000256" key="5">
    <source>
        <dbReference type="ARBA" id="ARBA00022777"/>
    </source>
</evidence>
<evidence type="ECO:0000256" key="3">
    <source>
        <dbReference type="ARBA" id="ARBA00022679"/>
    </source>
</evidence>
<dbReference type="Proteomes" id="UP000289738">
    <property type="component" value="Chromosome B06"/>
</dbReference>
<dbReference type="Gene3D" id="1.10.510.10">
    <property type="entry name" value="Transferase(Phosphotransferase) domain 1"/>
    <property type="match status" value="1"/>
</dbReference>
<dbReference type="EC" id="2.7.11.1" evidence="1"/>
<dbReference type="InterPro" id="IPR008266">
    <property type="entry name" value="Tyr_kinase_AS"/>
</dbReference>
<sequence length="322" mass="36753">MVKMFQIRHTNIVKLHGFCLHHRCMFLVYEYMERGSLFYALNMNDEKAKELSWSKRVDIISGTTNGLSHRHHDCFSPIVHKDVTSNNILLNSELHVVVSDFGNARLLDPDSSNQTLQVGTYGYFAPELAYTMTVTKKCDVYSFGVVALETLMGETLALTFLRSNPKSRPSILDLSYNNLTGNLPIELASIPHINLSFNFFECPQGCKNFYAKSMIGNTPLSVNSSIKDQNTEKSGHLGIIALPISCFFLHVIFVGIFCFTRRTKKNRDLFFLWNYDGKIAFEDIIEATQDFDIRYCIATGTYDYVYRVQLSKGKIFALKKLH</sequence>
<keyword evidence="6" id="KW-0067">ATP-binding</keyword>
<keyword evidence="12" id="KW-1185">Reference proteome</keyword>
<keyword evidence="9" id="KW-1133">Transmembrane helix</keyword>
<keyword evidence="3" id="KW-0808">Transferase</keyword>
<dbReference type="STRING" id="3818.A0A444YSA7"/>
<dbReference type="Pfam" id="PF00069">
    <property type="entry name" value="Pkinase"/>
    <property type="match status" value="1"/>
</dbReference>
<comment type="catalytic activity">
    <reaction evidence="8">
        <text>L-seryl-[protein] + ATP = O-phospho-L-seryl-[protein] + ADP + H(+)</text>
        <dbReference type="Rhea" id="RHEA:17989"/>
        <dbReference type="Rhea" id="RHEA-COMP:9863"/>
        <dbReference type="Rhea" id="RHEA-COMP:11604"/>
        <dbReference type="ChEBI" id="CHEBI:15378"/>
        <dbReference type="ChEBI" id="CHEBI:29999"/>
        <dbReference type="ChEBI" id="CHEBI:30616"/>
        <dbReference type="ChEBI" id="CHEBI:83421"/>
        <dbReference type="ChEBI" id="CHEBI:456216"/>
        <dbReference type="EC" id="2.7.11.1"/>
    </reaction>
</comment>
<dbReference type="AlphaFoldDB" id="A0A444YSA7"/>
<dbReference type="PROSITE" id="PS50011">
    <property type="entry name" value="PROTEIN_KINASE_DOM"/>
    <property type="match status" value="1"/>
</dbReference>